<dbReference type="GO" id="GO:0005507">
    <property type="term" value="F:copper ion binding"/>
    <property type="evidence" value="ECO:0007669"/>
    <property type="project" value="TreeGrafter"/>
</dbReference>
<name>A0A914YPK7_9BILA</name>
<keyword evidence="3" id="KW-1185">Reference proteome</keyword>
<organism evidence="3 4">
    <name type="scientific">Panagrolaimus superbus</name>
    <dbReference type="NCBI Taxonomy" id="310955"/>
    <lineage>
        <taxon>Eukaryota</taxon>
        <taxon>Metazoa</taxon>
        <taxon>Ecdysozoa</taxon>
        <taxon>Nematoda</taxon>
        <taxon>Chromadorea</taxon>
        <taxon>Rhabditida</taxon>
        <taxon>Tylenchina</taxon>
        <taxon>Panagrolaimomorpha</taxon>
        <taxon>Panagrolaimoidea</taxon>
        <taxon>Panagrolaimidae</taxon>
        <taxon>Panagrolaimus</taxon>
    </lineage>
</organism>
<dbReference type="AlphaFoldDB" id="A0A914YPK7"/>
<evidence type="ECO:0000256" key="1">
    <source>
        <dbReference type="ARBA" id="ARBA00007768"/>
    </source>
</evidence>
<reference evidence="4" key="1">
    <citation type="submission" date="2022-11" db="UniProtKB">
        <authorList>
            <consortium name="WormBaseParasite"/>
        </authorList>
    </citation>
    <scope>IDENTIFICATION</scope>
</reference>
<dbReference type="WBParaSite" id="PSU_v2.g19291.t1">
    <property type="protein sequence ID" value="PSU_v2.g19291.t1"/>
    <property type="gene ID" value="PSU_v2.g19291"/>
</dbReference>
<comment type="similarity">
    <text evidence="1">Belongs to the CutC family.</text>
</comment>
<evidence type="ECO:0000256" key="2">
    <source>
        <dbReference type="ARBA" id="ARBA00019014"/>
    </source>
</evidence>
<evidence type="ECO:0000313" key="3">
    <source>
        <dbReference type="Proteomes" id="UP000887577"/>
    </source>
</evidence>
<protein>
    <recommendedName>
        <fullName evidence="2">Copper homeostasis protein cutC homolog</fullName>
    </recommendedName>
</protein>
<dbReference type="InterPro" id="IPR005627">
    <property type="entry name" value="CutC-like"/>
</dbReference>
<dbReference type="Pfam" id="PF03932">
    <property type="entry name" value="CutC"/>
    <property type="match status" value="1"/>
</dbReference>
<accession>A0A914YPK7</accession>
<dbReference type="PANTHER" id="PTHR12598">
    <property type="entry name" value="COPPER HOMEOSTASIS PROTEIN CUTC"/>
    <property type="match status" value="1"/>
</dbReference>
<dbReference type="Gene3D" id="3.20.20.380">
    <property type="entry name" value="Copper homeostasis (CutC) domain"/>
    <property type="match status" value="1"/>
</dbReference>
<dbReference type="Proteomes" id="UP000887577">
    <property type="component" value="Unplaced"/>
</dbReference>
<dbReference type="PANTHER" id="PTHR12598:SF0">
    <property type="entry name" value="COPPER HOMEOSTASIS PROTEIN CUTC HOMOLOG"/>
    <property type="match status" value="1"/>
</dbReference>
<dbReference type="InterPro" id="IPR036822">
    <property type="entry name" value="CutC-like_dom_sf"/>
</dbReference>
<sequence length="158" mass="17540">MAMIRPRSGNFIYDKCEIRIMLNDISEAKNVGINGVVFGALSSIIDGWLDENALKELIEASKGLQKTFHMAFDSILPELQFKAIDWLSENGIDRILTHGGPGNAPIEKNFDHLKALIKYAKNKIIILPGGKITAENSKKVMETLGIFEVHGTKIVNFD</sequence>
<dbReference type="SUPFAM" id="SSF110395">
    <property type="entry name" value="CutC-like"/>
    <property type="match status" value="1"/>
</dbReference>
<evidence type="ECO:0000313" key="4">
    <source>
        <dbReference type="WBParaSite" id="PSU_v2.g19291.t1"/>
    </source>
</evidence>
<proteinExistence type="inferred from homology"/>